<dbReference type="EMBL" id="CP016379">
    <property type="protein sequence ID" value="AZR72337.1"/>
    <property type="molecule type" value="Genomic_DNA"/>
</dbReference>
<gene>
    <name evidence="1" type="ORF">BBF96_02380</name>
</gene>
<dbReference type="Proteomes" id="UP000267250">
    <property type="component" value="Chromosome"/>
</dbReference>
<evidence type="ECO:0000313" key="1">
    <source>
        <dbReference type="EMBL" id="AZR72337.1"/>
    </source>
</evidence>
<protein>
    <submittedName>
        <fullName evidence="1">Uncharacterized protein</fullName>
    </submittedName>
</protein>
<name>A0A3Q9HNW2_9FIRM</name>
<sequence>MYSPFEHKVVFIKKQDWALIKYGYYHEVDKDLFDYLVQIMSWRRVLKKSGYENKMFLQTLLLIGCI</sequence>
<keyword evidence="2" id="KW-1185">Reference proteome</keyword>
<dbReference type="KEGG" id="aft:BBF96_02380"/>
<organism evidence="1 2">
    <name type="scientific">Anoxybacter fermentans</name>
    <dbReference type="NCBI Taxonomy" id="1323375"/>
    <lineage>
        <taxon>Bacteria</taxon>
        <taxon>Bacillati</taxon>
        <taxon>Bacillota</taxon>
        <taxon>Clostridia</taxon>
        <taxon>Halanaerobiales</taxon>
        <taxon>Anoxybacter</taxon>
    </lineage>
</organism>
<reference evidence="1 2" key="1">
    <citation type="submission" date="2016-07" db="EMBL/GenBank/DDBJ databases">
        <title>Genome and transcriptome analysis of iron-reducing fermentative bacteria Anoxybacter fermentans.</title>
        <authorList>
            <person name="Zeng X."/>
            <person name="Shao Z."/>
        </authorList>
    </citation>
    <scope>NUCLEOTIDE SEQUENCE [LARGE SCALE GENOMIC DNA]</scope>
    <source>
        <strain evidence="1 2">DY22613</strain>
    </source>
</reference>
<dbReference type="AlphaFoldDB" id="A0A3Q9HNW2"/>
<accession>A0A3Q9HNW2</accession>
<proteinExistence type="predicted"/>
<evidence type="ECO:0000313" key="2">
    <source>
        <dbReference type="Proteomes" id="UP000267250"/>
    </source>
</evidence>